<evidence type="ECO:0000256" key="6">
    <source>
        <dbReference type="SAM" id="Phobius"/>
    </source>
</evidence>
<feature type="transmembrane region" description="Helical" evidence="6">
    <location>
        <begin position="401"/>
        <end position="423"/>
    </location>
</feature>
<dbReference type="InterPro" id="IPR036259">
    <property type="entry name" value="MFS_trans_sf"/>
</dbReference>
<feature type="compositionally biased region" description="Low complexity" evidence="5">
    <location>
        <begin position="16"/>
        <end position="29"/>
    </location>
</feature>
<evidence type="ECO:0000313" key="7">
    <source>
        <dbReference type="EMBL" id="ABN65468.2"/>
    </source>
</evidence>
<feature type="transmembrane region" description="Helical" evidence="6">
    <location>
        <begin position="505"/>
        <end position="528"/>
    </location>
</feature>
<dbReference type="SUPFAM" id="SSF103473">
    <property type="entry name" value="MFS general substrate transporter"/>
    <property type="match status" value="1"/>
</dbReference>
<reference evidence="7 8" key="1">
    <citation type="journal article" date="2007" name="Nat. Biotechnol.">
        <title>Genome sequence of the lignocellulose-bioconverting and xylose-fermenting yeast Pichia stipitis.</title>
        <authorList>
            <person name="Jeffries T.W."/>
            <person name="Grigoriev I.V."/>
            <person name="Grimwood J."/>
            <person name="Laplaza J.M."/>
            <person name="Aerts A."/>
            <person name="Salamov A."/>
            <person name="Schmutz J."/>
            <person name="Lindquist E."/>
            <person name="Dehal P."/>
            <person name="Shapiro H."/>
            <person name="Jin Y.S."/>
            <person name="Passoth V."/>
            <person name="Richardson P.M."/>
        </authorList>
    </citation>
    <scope>NUCLEOTIDE SEQUENCE [LARGE SCALE GENOMIC DNA]</scope>
    <source>
        <strain evidence="8">ATCC 58785 / CBS 6054 / NBRC 10063 / NRRL Y-11545</strain>
    </source>
</reference>
<dbReference type="OrthoDB" id="3026777at2759"/>
<sequence length="624" mass="69786">MTSMSSTPSSEFETLLPKPINKTPINPNNLTNLEEAVNNAYEAIVDDDDDYENSTNEDIVWLREQRTHNKTLHWFKRPSVMMISLIPFIFAFGNSSAESTRQVITLKLCCNYLSNGSGSCNPAEAQILMSNLQLGYSISSGIISLIASGKMGPYSDRYGRKLFIVLILFCLVLGRSSRFLIMYNFDSLKFALMILTEITANICGGILTLVTLANCYISDVVEPHQRIYSLGISVASMMVGLSVGPIVGNFILSFTTNVSQNIIDINTSISREEFNPLKFELVIFISGLLFAVFVLPESRSERARRKSRSMSQSSLVLLETEQPQSKWSSFASGANFMKPLRLFLLPSDVVNRGNPQRQKRDRFAVLVMVIVDCIMSSLAISLGELYILYGIYSFGWNQRDIGHLLAITCSSRAFVLLILSPIINHRILQKFFGFRVLKKQLDMIDYSMASLGLFVDAILLMSLHLMRTTPTFFLIMACNSLGSLISPTLNSAIVKFYPESKIGELFGAIALLKNIFTLLGPVLFISIYKYTLSTWNRPDVVFTLAGAILAVCFISFYIVKRVINLDADSESDFLSRSNSVVSFSDQLRRSSSKSAAPKTTLPPKPYTELHRKSSFVHKERNLIS</sequence>
<feature type="transmembrane region" description="Helical" evidence="6">
    <location>
        <begin position="191"/>
        <end position="215"/>
    </location>
</feature>
<dbReference type="Proteomes" id="UP000002258">
    <property type="component" value="Chromosome 3"/>
</dbReference>
<feature type="region of interest" description="Disordered" evidence="5">
    <location>
        <begin position="1"/>
        <end position="29"/>
    </location>
</feature>
<accession>A3LRY8</accession>
<dbReference type="OMA" id="VYGPMYS"/>
<feature type="transmembrane region" description="Helical" evidence="6">
    <location>
        <begin position="363"/>
        <end position="389"/>
    </location>
</feature>
<keyword evidence="3 6" id="KW-1133">Transmembrane helix</keyword>
<feature type="transmembrane region" description="Helical" evidence="6">
    <location>
        <begin position="163"/>
        <end position="185"/>
    </location>
</feature>
<dbReference type="GeneID" id="4838107"/>
<evidence type="ECO:0000256" key="3">
    <source>
        <dbReference type="ARBA" id="ARBA00022989"/>
    </source>
</evidence>
<evidence type="ECO:0000313" key="8">
    <source>
        <dbReference type="Proteomes" id="UP000002258"/>
    </source>
</evidence>
<dbReference type="GO" id="GO:0022857">
    <property type="term" value="F:transmembrane transporter activity"/>
    <property type="evidence" value="ECO:0007669"/>
    <property type="project" value="InterPro"/>
</dbReference>
<dbReference type="HOGENOM" id="CLU_017517_2_0_1"/>
<evidence type="ECO:0000256" key="4">
    <source>
        <dbReference type="ARBA" id="ARBA00023136"/>
    </source>
</evidence>
<feature type="transmembrane region" description="Helical" evidence="6">
    <location>
        <begin position="134"/>
        <end position="151"/>
    </location>
</feature>
<dbReference type="FunCoup" id="A3LRY8">
    <property type="interactions" value="96"/>
</dbReference>
<comment type="subcellular location">
    <subcellularLocation>
        <location evidence="1">Membrane</location>
        <topology evidence="1">Multi-pass membrane protein</topology>
    </subcellularLocation>
</comment>
<feature type="compositionally biased region" description="Polar residues" evidence="5">
    <location>
        <begin position="1"/>
        <end position="12"/>
    </location>
</feature>
<organism evidence="7 8">
    <name type="scientific">Scheffersomyces stipitis (strain ATCC 58785 / CBS 6054 / NBRC 10063 / NRRL Y-11545)</name>
    <name type="common">Yeast</name>
    <name type="synonym">Pichia stipitis</name>
    <dbReference type="NCBI Taxonomy" id="322104"/>
    <lineage>
        <taxon>Eukaryota</taxon>
        <taxon>Fungi</taxon>
        <taxon>Dikarya</taxon>
        <taxon>Ascomycota</taxon>
        <taxon>Saccharomycotina</taxon>
        <taxon>Pichiomycetes</taxon>
        <taxon>Debaryomycetaceae</taxon>
        <taxon>Scheffersomyces</taxon>
    </lineage>
</organism>
<keyword evidence="2 6" id="KW-0812">Transmembrane</keyword>
<dbReference type="GO" id="GO:0016020">
    <property type="term" value="C:membrane"/>
    <property type="evidence" value="ECO:0007669"/>
    <property type="project" value="UniProtKB-SubCell"/>
</dbReference>
<evidence type="ECO:0000256" key="5">
    <source>
        <dbReference type="SAM" id="MobiDB-lite"/>
    </source>
</evidence>
<proteinExistence type="predicted"/>
<dbReference type="PANTHER" id="PTHR23507">
    <property type="entry name" value="ZGC:174356"/>
    <property type="match status" value="1"/>
</dbReference>
<dbReference type="Gene3D" id="1.20.1250.20">
    <property type="entry name" value="MFS general substrate transporter like domains"/>
    <property type="match status" value="1"/>
</dbReference>
<feature type="transmembrane region" description="Helical" evidence="6">
    <location>
        <begin position="277"/>
        <end position="296"/>
    </location>
</feature>
<protein>
    <submittedName>
        <fullName evidence="7">Predicted transporter ADD1 (Major facilitator superfamily)</fullName>
    </submittedName>
</protein>
<dbReference type="eggNOG" id="KOG2816">
    <property type="taxonomic scope" value="Eukaryota"/>
</dbReference>
<feature type="transmembrane region" description="Helical" evidence="6">
    <location>
        <begin position="74"/>
        <end position="93"/>
    </location>
</feature>
<dbReference type="PANTHER" id="PTHR23507:SF1">
    <property type="entry name" value="FI18259P1-RELATED"/>
    <property type="match status" value="1"/>
</dbReference>
<keyword evidence="4 6" id="KW-0472">Membrane</keyword>
<dbReference type="RefSeq" id="XP_001383497.2">
    <property type="nucleotide sequence ID" value="XM_001383460.1"/>
</dbReference>
<gene>
    <name evidence="7" type="primary">YJQ3</name>
    <name evidence="7" type="ORF">PICST_82966</name>
</gene>
<keyword evidence="8" id="KW-1185">Reference proteome</keyword>
<dbReference type="EMBL" id="CP000497">
    <property type="protein sequence ID" value="ABN65468.2"/>
    <property type="molecule type" value="Genomic_DNA"/>
</dbReference>
<dbReference type="AlphaFoldDB" id="A3LRY8"/>
<dbReference type="InParanoid" id="A3LRY8"/>
<feature type="transmembrane region" description="Helical" evidence="6">
    <location>
        <begin position="472"/>
        <end position="493"/>
    </location>
</feature>
<dbReference type="Pfam" id="PF07690">
    <property type="entry name" value="MFS_1"/>
    <property type="match status" value="1"/>
</dbReference>
<dbReference type="InterPro" id="IPR011701">
    <property type="entry name" value="MFS"/>
</dbReference>
<evidence type="ECO:0000256" key="2">
    <source>
        <dbReference type="ARBA" id="ARBA00022692"/>
    </source>
</evidence>
<dbReference type="KEGG" id="pic:PICST_82966"/>
<evidence type="ECO:0000256" key="1">
    <source>
        <dbReference type="ARBA" id="ARBA00004141"/>
    </source>
</evidence>
<feature type="transmembrane region" description="Helical" evidence="6">
    <location>
        <begin position="444"/>
        <end position="466"/>
    </location>
</feature>
<name>A3LRY8_PICST</name>
<feature type="transmembrane region" description="Helical" evidence="6">
    <location>
        <begin position="540"/>
        <end position="559"/>
    </location>
</feature>
<dbReference type="STRING" id="322104.A3LRY8"/>
<feature type="transmembrane region" description="Helical" evidence="6">
    <location>
        <begin position="227"/>
        <end position="252"/>
    </location>
</feature>